<keyword evidence="3" id="KW-1185">Reference proteome</keyword>
<protein>
    <recommendedName>
        <fullName evidence="4">Bla regulator protein blaR1</fullName>
    </recommendedName>
</protein>
<feature type="transmembrane region" description="Helical" evidence="1">
    <location>
        <begin position="78"/>
        <end position="95"/>
    </location>
</feature>
<name>A0ABW4URB5_9BACL</name>
<feature type="transmembrane region" description="Helical" evidence="1">
    <location>
        <begin position="7"/>
        <end position="27"/>
    </location>
</feature>
<sequence length="130" mass="15327">MKIKGKLRWIINIILVMWLITCFVKWLDWADVHDTYVAVKDENNAVMIAGGEIQYLQDNQQYLDGRATRKFNQFKSTVAWGCGTVFLLILSYYIYTRTIDKRKLKKVELTIVQEDPLPPNRKQIYPPTKE</sequence>
<evidence type="ECO:0000313" key="2">
    <source>
        <dbReference type="EMBL" id="MFD1990107.1"/>
    </source>
</evidence>
<evidence type="ECO:0000313" key="3">
    <source>
        <dbReference type="Proteomes" id="UP001597403"/>
    </source>
</evidence>
<evidence type="ECO:0000256" key="1">
    <source>
        <dbReference type="SAM" id="Phobius"/>
    </source>
</evidence>
<keyword evidence="1" id="KW-0812">Transmembrane</keyword>
<accession>A0ABW4URB5</accession>
<proteinExistence type="predicted"/>
<keyword evidence="1" id="KW-1133">Transmembrane helix</keyword>
<evidence type="ECO:0008006" key="4">
    <source>
        <dbReference type="Google" id="ProtNLM"/>
    </source>
</evidence>
<comment type="caution">
    <text evidence="2">The sequence shown here is derived from an EMBL/GenBank/DDBJ whole genome shotgun (WGS) entry which is preliminary data.</text>
</comment>
<keyword evidence="1" id="KW-0472">Membrane</keyword>
<gene>
    <name evidence="2" type="ORF">ACFSGI_09065</name>
</gene>
<dbReference type="RefSeq" id="WP_204823806.1">
    <property type="nucleotide sequence ID" value="NZ_JBHUGF010000010.1"/>
</dbReference>
<organism evidence="2 3">
    <name type="scientific">Paenibacillus nicotianae</name>
    <dbReference type="NCBI Taxonomy" id="1526551"/>
    <lineage>
        <taxon>Bacteria</taxon>
        <taxon>Bacillati</taxon>
        <taxon>Bacillota</taxon>
        <taxon>Bacilli</taxon>
        <taxon>Bacillales</taxon>
        <taxon>Paenibacillaceae</taxon>
        <taxon>Paenibacillus</taxon>
    </lineage>
</organism>
<dbReference type="Proteomes" id="UP001597403">
    <property type="component" value="Unassembled WGS sequence"/>
</dbReference>
<reference evidence="3" key="1">
    <citation type="journal article" date="2019" name="Int. J. Syst. Evol. Microbiol.">
        <title>The Global Catalogue of Microorganisms (GCM) 10K type strain sequencing project: providing services to taxonomists for standard genome sequencing and annotation.</title>
        <authorList>
            <consortium name="The Broad Institute Genomics Platform"/>
            <consortium name="The Broad Institute Genome Sequencing Center for Infectious Disease"/>
            <person name="Wu L."/>
            <person name="Ma J."/>
        </authorList>
    </citation>
    <scope>NUCLEOTIDE SEQUENCE [LARGE SCALE GENOMIC DNA]</scope>
    <source>
        <strain evidence="3">CGMCC 1.15067</strain>
    </source>
</reference>
<dbReference type="EMBL" id="JBHUGF010000010">
    <property type="protein sequence ID" value="MFD1990107.1"/>
    <property type="molecule type" value="Genomic_DNA"/>
</dbReference>